<evidence type="ECO:0000313" key="2">
    <source>
        <dbReference type="EMBL" id="AHE57342.1"/>
    </source>
</evidence>
<dbReference type="eggNOG" id="ENOG5031CH4">
    <property type="taxonomic scope" value="Bacteria"/>
</dbReference>
<evidence type="ECO:0000313" key="3">
    <source>
        <dbReference type="Proteomes" id="UP000018851"/>
    </source>
</evidence>
<feature type="region of interest" description="Disordered" evidence="1">
    <location>
        <begin position="71"/>
        <end position="107"/>
    </location>
</feature>
<dbReference type="AlphaFoldDB" id="W0AL81"/>
<dbReference type="KEGG" id="ssan:NX02_28865"/>
<dbReference type="PATRIC" id="fig|1123269.5.peg.5662"/>
<proteinExistence type="predicted"/>
<gene>
    <name evidence="2" type="ORF">NX02_28865</name>
</gene>
<dbReference type="HOGENOM" id="CLU_2467400_0_0_5"/>
<reference evidence="2 3" key="1">
    <citation type="submission" date="2013-07" db="EMBL/GenBank/DDBJ databases">
        <title>Completed genome of Sphingomonas sanxanigenens NX02.</title>
        <authorList>
            <person name="Ma T."/>
            <person name="Huang H."/>
            <person name="Wu M."/>
            <person name="Li X."/>
            <person name="Li G."/>
        </authorList>
    </citation>
    <scope>NUCLEOTIDE SEQUENCE [LARGE SCALE GENOMIC DNA]</scope>
    <source>
        <strain evidence="2 3">NX02</strain>
    </source>
</reference>
<name>W0AL81_9SPHN</name>
<keyword evidence="3" id="KW-1185">Reference proteome</keyword>
<feature type="compositionally biased region" description="Basic and acidic residues" evidence="1">
    <location>
        <begin position="71"/>
        <end position="85"/>
    </location>
</feature>
<dbReference type="EMBL" id="CP006644">
    <property type="protein sequence ID" value="AHE57342.1"/>
    <property type="molecule type" value="Genomic_DNA"/>
</dbReference>
<dbReference type="RefSeq" id="WP_025295433.1">
    <property type="nucleotide sequence ID" value="NZ_CP006644.1"/>
</dbReference>
<evidence type="ECO:0000256" key="1">
    <source>
        <dbReference type="SAM" id="MobiDB-lite"/>
    </source>
</evidence>
<accession>W0AL81</accession>
<sequence>MDFDQLLIRFFGTADITDLEEPALIAGVDRLRLQFGLERDRGRRFALWSLMYLLGVAPDLDVAFAEEEDREAARDFMDQAEREMREEEDDGEERAGEQGAGEQGDRA</sequence>
<protein>
    <submittedName>
        <fullName evidence="2">Uncharacterized protein</fullName>
    </submittedName>
</protein>
<organism evidence="2 3">
    <name type="scientific">Sphingomonas sanxanigenens DSM 19645 = NX02</name>
    <dbReference type="NCBI Taxonomy" id="1123269"/>
    <lineage>
        <taxon>Bacteria</taxon>
        <taxon>Pseudomonadati</taxon>
        <taxon>Pseudomonadota</taxon>
        <taxon>Alphaproteobacteria</taxon>
        <taxon>Sphingomonadales</taxon>
        <taxon>Sphingomonadaceae</taxon>
        <taxon>Sphingomonas</taxon>
    </lineage>
</organism>
<feature type="compositionally biased region" description="Gly residues" evidence="1">
    <location>
        <begin position="98"/>
        <end position="107"/>
    </location>
</feature>
<dbReference type="Proteomes" id="UP000018851">
    <property type="component" value="Chromosome"/>
</dbReference>